<organism evidence="3 4">
    <name type="scientific">Asanoa siamensis</name>
    <dbReference type="NCBI Taxonomy" id="926357"/>
    <lineage>
        <taxon>Bacteria</taxon>
        <taxon>Bacillati</taxon>
        <taxon>Actinomycetota</taxon>
        <taxon>Actinomycetes</taxon>
        <taxon>Micromonosporales</taxon>
        <taxon>Micromonosporaceae</taxon>
        <taxon>Asanoa</taxon>
    </lineage>
</organism>
<feature type="compositionally biased region" description="Basic residues" evidence="1">
    <location>
        <begin position="647"/>
        <end position="664"/>
    </location>
</feature>
<evidence type="ECO:0000259" key="2">
    <source>
        <dbReference type="Pfam" id="PF00582"/>
    </source>
</evidence>
<dbReference type="RefSeq" id="WP_239127257.1">
    <property type="nucleotide sequence ID" value="NZ_BONE01000064.1"/>
</dbReference>
<dbReference type="InterPro" id="IPR006016">
    <property type="entry name" value="UspA"/>
</dbReference>
<feature type="domain" description="UspA" evidence="2">
    <location>
        <begin position="700"/>
        <end position="837"/>
    </location>
</feature>
<dbReference type="SUPFAM" id="SSF52402">
    <property type="entry name" value="Adenine nucleotide alpha hydrolases-like"/>
    <property type="match status" value="1"/>
</dbReference>
<feature type="region of interest" description="Disordered" evidence="1">
    <location>
        <begin position="541"/>
        <end position="673"/>
    </location>
</feature>
<accession>A0ABQ4CZ68</accession>
<evidence type="ECO:0000313" key="4">
    <source>
        <dbReference type="Proteomes" id="UP000604117"/>
    </source>
</evidence>
<protein>
    <recommendedName>
        <fullName evidence="2">UspA domain-containing protein</fullName>
    </recommendedName>
</protein>
<feature type="compositionally biased region" description="Basic residues" evidence="1">
    <location>
        <begin position="559"/>
        <end position="575"/>
    </location>
</feature>
<comment type="caution">
    <text evidence="3">The sequence shown here is derived from an EMBL/GenBank/DDBJ whole genome shotgun (WGS) entry which is preliminary data.</text>
</comment>
<reference evidence="3 4" key="1">
    <citation type="submission" date="2021-01" db="EMBL/GenBank/DDBJ databases">
        <title>Whole genome shotgun sequence of Asanoa siamensis NBRC 107932.</title>
        <authorList>
            <person name="Komaki H."/>
            <person name="Tamura T."/>
        </authorList>
    </citation>
    <scope>NUCLEOTIDE SEQUENCE [LARGE SCALE GENOMIC DNA]</scope>
    <source>
        <strain evidence="3 4">NBRC 107932</strain>
    </source>
</reference>
<feature type="compositionally biased region" description="Basic residues" evidence="1">
    <location>
        <begin position="604"/>
        <end position="636"/>
    </location>
</feature>
<dbReference type="Gene3D" id="3.40.50.620">
    <property type="entry name" value="HUPs"/>
    <property type="match status" value="1"/>
</dbReference>
<name>A0ABQ4CZ68_9ACTN</name>
<evidence type="ECO:0000313" key="3">
    <source>
        <dbReference type="EMBL" id="GIF76579.1"/>
    </source>
</evidence>
<dbReference type="Pfam" id="PF00582">
    <property type="entry name" value="Usp"/>
    <property type="match status" value="1"/>
</dbReference>
<proteinExistence type="predicted"/>
<dbReference type="InterPro" id="IPR014729">
    <property type="entry name" value="Rossmann-like_a/b/a_fold"/>
</dbReference>
<evidence type="ECO:0000256" key="1">
    <source>
        <dbReference type="SAM" id="MobiDB-lite"/>
    </source>
</evidence>
<keyword evidence="4" id="KW-1185">Reference proteome</keyword>
<gene>
    <name evidence="3" type="ORF">Asi02nite_60970</name>
</gene>
<dbReference type="EMBL" id="BONE01000064">
    <property type="protein sequence ID" value="GIF76579.1"/>
    <property type="molecule type" value="Genomic_DNA"/>
</dbReference>
<sequence length="860" mass="94395">MTRSEHELEEMLHEAHRLPSGPARFAAYDAVFRHADAAGATKFAFDARMRATSEFHHGGDPTRAFLSFSWCLATADRAADLVGAHDAHTLLWHFKWIVWALPQFPDIPLDRTMAVLDDMERRYRLHGNSLHAVFQHRWLVAHHIGDAQAAQHWYDQLVTARRDGLSDCAACVPSGQVRHLASVGRHEEAIRIGAPYRHGGCTEQPHWMLAELLLPYLATGRVEEMVDAHKRGYRRIREDRHHLDNAALHVAFCGRSGNEAAGLAIVEHHLSWLERPSSPFAEMEFAAASAQVLGRLRDAGEGDRVIRRRSDDGTRRFDATLAEVHDELAARATALAARFDARNGNTHQSARVAARMTAEPLHAQVPLTVLAGRVGGPKGDPKLRGLVERVAERTAAGDHAGAARAQLAVAHALRNADRWDDAVEAAEEAVRGLDRTGQADEATRCRYLLWELYRRGQQRQREALAVLDAIGQAPQVPDDLPGYEVLLEQSLDLLYGADRLLLAARRHRAADRPADEFRTLRKAAGTMRVDDERLRPALDRLDALAHRPRAGGAGPVRPPPRRHRAAGRRGGRGRRPPGPGGRPVRGRGSRRRPAPDAAHQRAAPARRRPTRPRRGAGPHGARRAGRGPGLVRRHGRGPGAARPGTRGGRRGVHDRTRHRPRRPGVRVLGGGLTVKSSPADVRVASRPSTARPGAFHAGRMRSTVVVGISPSLAGLQALRYAVDVARERGAAVHAVRTWLFRPMWRDSAATFARRVHAAEARLLVPYAFEAAMGGVPADVEVEQVVLEGLAGQCLVDHAGEEAALLVVGGDRRSHLLGSGPVTRYCVRHARCPVLVTPPPSLAQRRPMEALLRELGRDIAR</sequence>
<dbReference type="CDD" id="cd00293">
    <property type="entry name" value="USP-like"/>
    <property type="match status" value="1"/>
</dbReference>
<dbReference type="Proteomes" id="UP000604117">
    <property type="component" value="Unassembled WGS sequence"/>
</dbReference>